<protein>
    <submittedName>
        <fullName evidence="1">Putative nitroreductase domain protein</fullName>
    </submittedName>
</protein>
<proteinExistence type="predicted"/>
<organism evidence="1">
    <name type="scientific">Mycobacterium xenopi 4042</name>
    <dbReference type="NCBI Taxonomy" id="1299334"/>
    <lineage>
        <taxon>Bacteria</taxon>
        <taxon>Bacillati</taxon>
        <taxon>Actinomycetota</taxon>
        <taxon>Actinomycetes</taxon>
        <taxon>Mycobacteriales</taxon>
        <taxon>Mycobacteriaceae</taxon>
        <taxon>Mycobacterium</taxon>
    </lineage>
</organism>
<dbReference type="PATRIC" id="fig|1299334.3.peg.4401"/>
<accession>X8BH50</accession>
<dbReference type="EMBL" id="JAOB01000042">
    <property type="protein sequence ID" value="EUA42380.1"/>
    <property type="molecule type" value="Genomic_DNA"/>
</dbReference>
<gene>
    <name evidence="1" type="ORF">I553_6240</name>
</gene>
<comment type="caution">
    <text evidence="1">The sequence shown here is derived from an EMBL/GenBank/DDBJ whole genome shotgun (WGS) entry which is preliminary data.</text>
</comment>
<reference evidence="1" key="1">
    <citation type="submission" date="2014-01" db="EMBL/GenBank/DDBJ databases">
        <authorList>
            <person name="Brown-Elliot B."/>
            <person name="Wallace R."/>
            <person name="Lenaerts A."/>
            <person name="Ordway D."/>
            <person name="DeGroote M.A."/>
            <person name="Parker T."/>
            <person name="Sizemore C."/>
            <person name="Tallon L.J."/>
            <person name="Sadzewicz L.K."/>
            <person name="Sengamalay N."/>
            <person name="Fraser C.M."/>
            <person name="Hine E."/>
            <person name="Shefchek K.A."/>
            <person name="Das S.P."/>
            <person name="Tettelin H."/>
        </authorList>
    </citation>
    <scope>NUCLEOTIDE SEQUENCE [LARGE SCALE GENOMIC DNA]</scope>
    <source>
        <strain evidence="1">4042</strain>
    </source>
</reference>
<sequence>MPVEEGWTMSAMLALGYPRASGALQPIAVPYTMFHPETAGVCRSVWRYRSRCGRLSATWRPG</sequence>
<name>X8BH50_MYCXE</name>
<evidence type="ECO:0000313" key="1">
    <source>
        <dbReference type="EMBL" id="EUA42380.1"/>
    </source>
</evidence>
<dbReference type="AlphaFoldDB" id="X8BH50"/>